<dbReference type="GO" id="GO:0016787">
    <property type="term" value="F:hydrolase activity"/>
    <property type="evidence" value="ECO:0007669"/>
    <property type="project" value="UniProtKB-KW"/>
</dbReference>
<dbReference type="AlphaFoldDB" id="A0A561WYU8"/>
<organism evidence="4 5">
    <name type="scientific">Micromonospora palomenae</name>
    <dbReference type="NCBI Taxonomy" id="1461247"/>
    <lineage>
        <taxon>Bacteria</taxon>
        <taxon>Bacillati</taxon>
        <taxon>Actinomycetota</taxon>
        <taxon>Actinomycetes</taxon>
        <taxon>Micromonosporales</taxon>
        <taxon>Micromonosporaceae</taxon>
        <taxon>Micromonospora</taxon>
    </lineage>
</organism>
<accession>A0A561WYU8</accession>
<dbReference type="EMBL" id="VIXA01000001">
    <property type="protein sequence ID" value="TWG29021.1"/>
    <property type="molecule type" value="Genomic_DNA"/>
</dbReference>
<dbReference type="InterPro" id="IPR012223">
    <property type="entry name" value="TEII"/>
</dbReference>
<comment type="caution">
    <text evidence="4">The sequence shown here is derived from an EMBL/GenBank/DDBJ whole genome shotgun (WGS) entry which is preliminary data.</text>
</comment>
<dbReference type="RefSeq" id="WP_154938595.1">
    <property type="nucleotide sequence ID" value="NZ_VIXA01000001.1"/>
</dbReference>
<dbReference type="SMART" id="SM00824">
    <property type="entry name" value="PKS_TE"/>
    <property type="match status" value="1"/>
</dbReference>
<dbReference type="SUPFAM" id="SSF53474">
    <property type="entry name" value="alpha/beta-Hydrolases"/>
    <property type="match status" value="1"/>
</dbReference>
<evidence type="ECO:0000259" key="3">
    <source>
        <dbReference type="SMART" id="SM00824"/>
    </source>
</evidence>
<dbReference type="PANTHER" id="PTHR11487:SF0">
    <property type="entry name" value="S-ACYL FATTY ACID SYNTHASE THIOESTERASE, MEDIUM CHAIN"/>
    <property type="match status" value="1"/>
</dbReference>
<gene>
    <name evidence="4" type="ORF">FHX75_112188</name>
</gene>
<dbReference type="Proteomes" id="UP000319927">
    <property type="component" value="Unassembled WGS sequence"/>
</dbReference>
<dbReference type="PANTHER" id="PTHR11487">
    <property type="entry name" value="THIOESTERASE"/>
    <property type="match status" value="1"/>
</dbReference>
<protein>
    <submittedName>
        <fullName evidence="4">Surfactin synthase thioesterase subunit</fullName>
    </submittedName>
</protein>
<dbReference type="InterPro" id="IPR029058">
    <property type="entry name" value="AB_hydrolase_fold"/>
</dbReference>
<keyword evidence="5" id="KW-1185">Reference proteome</keyword>
<comment type="similarity">
    <text evidence="1">Belongs to the thioesterase family.</text>
</comment>
<evidence type="ECO:0000256" key="2">
    <source>
        <dbReference type="ARBA" id="ARBA00022801"/>
    </source>
</evidence>
<dbReference type="InterPro" id="IPR020802">
    <property type="entry name" value="TesA-like"/>
</dbReference>
<keyword evidence="2" id="KW-0378">Hydrolase</keyword>
<dbReference type="OrthoDB" id="8480037at2"/>
<evidence type="ECO:0000313" key="4">
    <source>
        <dbReference type="EMBL" id="TWG29021.1"/>
    </source>
</evidence>
<dbReference type="GO" id="GO:0008610">
    <property type="term" value="P:lipid biosynthetic process"/>
    <property type="evidence" value="ECO:0007669"/>
    <property type="project" value="TreeGrafter"/>
</dbReference>
<name>A0A561WYU8_9ACTN</name>
<reference evidence="4 5" key="1">
    <citation type="submission" date="2019-06" db="EMBL/GenBank/DDBJ databases">
        <title>Sequencing the genomes of 1000 actinobacteria strains.</title>
        <authorList>
            <person name="Klenk H.-P."/>
        </authorList>
    </citation>
    <scope>NUCLEOTIDE SEQUENCE [LARGE SCALE GENOMIC DNA]</scope>
    <source>
        <strain evidence="4 5">DSM 102131</strain>
    </source>
</reference>
<evidence type="ECO:0000256" key="1">
    <source>
        <dbReference type="ARBA" id="ARBA00007169"/>
    </source>
</evidence>
<evidence type="ECO:0000313" key="5">
    <source>
        <dbReference type="Proteomes" id="UP000319927"/>
    </source>
</evidence>
<feature type="domain" description="Thioesterase TesA-like" evidence="3">
    <location>
        <begin position="25"/>
        <end position="246"/>
    </location>
</feature>
<dbReference type="Gene3D" id="3.40.50.1820">
    <property type="entry name" value="alpha/beta hydrolase"/>
    <property type="match status" value="1"/>
</dbReference>
<dbReference type="InterPro" id="IPR001031">
    <property type="entry name" value="Thioesterase"/>
</dbReference>
<proteinExistence type="inferred from homology"/>
<sequence length="257" mass="28161">MAVPTDNGAWIRRFHPAPDAPTRLVCFAHAGGSASYFYPVSQALSPSLDVLAVQYPGRQDRRAEPAFEDVPRLVDALVDEVAVWADRPLALFGHSLGATVAFEVARRLQARGTEVSALFASGRRAPSRHRPAWVHEGDDDALIREMLKLEGTDAQMLTDPELVRMILPALRADYKAAETYRYQPGPPLTCPVYALTGDADPQVDVPDAESWREHTTGPFALHVFSGGHFYLNRHAPQVMALIRRHAADGVVAGHARA</sequence>
<dbReference type="Pfam" id="PF00975">
    <property type="entry name" value="Thioesterase"/>
    <property type="match status" value="1"/>
</dbReference>